<proteinExistence type="predicted"/>
<accession>A0A021VSX7</accession>
<reference evidence="2 3" key="1">
    <citation type="submission" date="2014-01" db="EMBL/GenBank/DDBJ databases">
        <title>Actinotalea ferrariae CF5-4.</title>
        <authorList>
            <person name="Chen F."/>
            <person name="Li Y."/>
            <person name="Wang G."/>
        </authorList>
    </citation>
    <scope>NUCLEOTIDE SEQUENCE [LARGE SCALE GENOMIC DNA]</scope>
    <source>
        <strain evidence="2 3">CF5-4</strain>
    </source>
</reference>
<feature type="domain" description="Pyrrolo-quinoline quinone repeat" evidence="1">
    <location>
        <begin position="7"/>
        <end position="114"/>
    </location>
</feature>
<protein>
    <recommendedName>
        <fullName evidence="1">Pyrrolo-quinoline quinone repeat domain-containing protein</fullName>
    </recommendedName>
</protein>
<keyword evidence="3" id="KW-1185">Reference proteome</keyword>
<dbReference type="RefSeq" id="WP_034228627.1">
    <property type="nucleotide sequence ID" value="NZ_AXCW01000309.1"/>
</dbReference>
<dbReference type="InterPro" id="IPR011047">
    <property type="entry name" value="Quinoprotein_ADH-like_sf"/>
</dbReference>
<dbReference type="AlphaFoldDB" id="A0A021VSX7"/>
<dbReference type="SUPFAM" id="SSF50998">
    <property type="entry name" value="Quinoprotein alcohol dehydrogenase-like"/>
    <property type="match status" value="2"/>
</dbReference>
<dbReference type="Gene3D" id="2.130.10.10">
    <property type="entry name" value="YVTN repeat-like/Quinoprotein amine dehydrogenase"/>
    <property type="match status" value="1"/>
</dbReference>
<dbReference type="InterPro" id="IPR002372">
    <property type="entry name" value="PQQ_rpt_dom"/>
</dbReference>
<dbReference type="InterPro" id="IPR015943">
    <property type="entry name" value="WD40/YVTN_repeat-like_dom_sf"/>
</dbReference>
<name>A0A021VSX7_9CELL</name>
<gene>
    <name evidence="2" type="ORF">N866_11085</name>
</gene>
<feature type="domain" description="Pyrrolo-quinoline quinone repeat" evidence="1">
    <location>
        <begin position="174"/>
        <end position="293"/>
    </location>
</feature>
<comment type="caution">
    <text evidence="2">The sequence shown here is derived from an EMBL/GenBank/DDBJ whole genome shotgun (WGS) entry which is preliminary data.</text>
</comment>
<dbReference type="Pfam" id="PF13360">
    <property type="entry name" value="PQQ_2"/>
    <property type="match status" value="2"/>
</dbReference>
<feature type="non-terminal residue" evidence="2">
    <location>
        <position position="1"/>
    </location>
</feature>
<evidence type="ECO:0000259" key="1">
    <source>
        <dbReference type="Pfam" id="PF13360"/>
    </source>
</evidence>
<dbReference type="EMBL" id="AXCW01000309">
    <property type="protein sequence ID" value="EYR62172.1"/>
    <property type="molecule type" value="Genomic_DNA"/>
</dbReference>
<dbReference type="OrthoDB" id="9762169at2"/>
<evidence type="ECO:0000313" key="3">
    <source>
        <dbReference type="Proteomes" id="UP000019753"/>
    </source>
</evidence>
<dbReference type="Proteomes" id="UP000019753">
    <property type="component" value="Unassembled WGS sequence"/>
</dbReference>
<evidence type="ECO:0000313" key="2">
    <source>
        <dbReference type="EMBL" id="EYR62172.1"/>
    </source>
</evidence>
<sequence length="322" mass="33362">PDGGTAEVRVVVVDPADGATRLTATAAGLLVGAEPVDGDLVVAVVRPDGRLGAARWDLSTGVPLWEHVSADGIRPDQVLTGDPAAALVPVWRPDSLSLGAVAVDLRTGEALDAERERRAPVRHEEHVLASGARVTWSWDPDGDSGRGRVTREGRGRLFSFFGPPLVPVGATDGSVADTLLTVSADGERLRALELGSGRPRWSLPYDGRVPVRATAQVDGVALLDDGATVTAVDVRDGLWLWRSPVADGVVPSSALTDGDVVLLPWRRGDGALVVVARRLADAAEVWRSGTPAGTGLLTVVDHHLVAATGDAVVGLSVGPPPG</sequence>
<organism evidence="2 3">
    <name type="scientific">Actinotalea ferrariae CF5-4</name>
    <dbReference type="NCBI Taxonomy" id="948458"/>
    <lineage>
        <taxon>Bacteria</taxon>
        <taxon>Bacillati</taxon>
        <taxon>Actinomycetota</taxon>
        <taxon>Actinomycetes</taxon>
        <taxon>Micrococcales</taxon>
        <taxon>Cellulomonadaceae</taxon>
        <taxon>Actinotalea</taxon>
    </lineage>
</organism>